<proteinExistence type="inferred from homology"/>
<feature type="binding site" evidence="4">
    <location>
        <position position="240"/>
    </location>
    <ligand>
        <name>Mn(2+)</name>
        <dbReference type="ChEBI" id="CHEBI:29035"/>
        <label>1</label>
    </ligand>
</feature>
<dbReference type="SUPFAM" id="SSF52768">
    <property type="entry name" value="Arginase/deacetylase"/>
    <property type="match status" value="1"/>
</dbReference>
<evidence type="ECO:0000256" key="2">
    <source>
        <dbReference type="ARBA" id="ARBA00022723"/>
    </source>
</evidence>
<feature type="binding site" evidence="4">
    <location>
        <position position="124"/>
    </location>
    <ligand>
        <name>Mn(2+)</name>
        <dbReference type="ChEBI" id="CHEBI:29035"/>
        <label>2</label>
    </ligand>
</feature>
<evidence type="ECO:0000256" key="3">
    <source>
        <dbReference type="ARBA" id="ARBA00022801"/>
    </source>
</evidence>
<dbReference type="PROSITE" id="PS01053">
    <property type="entry name" value="ARGINASE_1"/>
    <property type="match status" value="1"/>
</dbReference>
<keyword evidence="2 4" id="KW-0479">Metal-binding</keyword>
<reference evidence="6 7" key="1">
    <citation type="submission" date="2015-09" db="EMBL/GenBank/DDBJ databases">
        <title>Genome of Desulfovibrio dechloracetivorans BerOc1, a mercury methylating strain isolated from highly hydrocarbons and metals contaminated coastal sediments.</title>
        <authorList>
            <person name="Goni Urriza M."/>
            <person name="Gassie C."/>
            <person name="Bouchez O."/>
            <person name="Klopp C."/>
            <person name="Ranchou-Peyruse A."/>
            <person name="Remy G."/>
        </authorList>
    </citation>
    <scope>NUCLEOTIDE SEQUENCE [LARGE SCALE GENOMIC DNA]</scope>
    <source>
        <strain evidence="6 7">BerOc1</strain>
    </source>
</reference>
<feature type="binding site" evidence="4">
    <location>
        <position position="147"/>
    </location>
    <ligand>
        <name>Mn(2+)</name>
        <dbReference type="ChEBI" id="CHEBI:29035"/>
        <label>1</label>
    </ligand>
</feature>
<comment type="cofactor">
    <cofactor evidence="4">
        <name>Mn(2+)</name>
        <dbReference type="ChEBI" id="CHEBI:29035"/>
    </cofactor>
    <text evidence="4">Binds 2 manganese ions per subunit.</text>
</comment>
<evidence type="ECO:0000256" key="1">
    <source>
        <dbReference type="ARBA" id="ARBA00009227"/>
    </source>
</evidence>
<evidence type="ECO:0000313" key="6">
    <source>
        <dbReference type="EMBL" id="OIQ49015.1"/>
    </source>
</evidence>
<protein>
    <submittedName>
        <fullName evidence="6">Guanidinobutyrase</fullName>
        <ecNumber evidence="6">3.5.3.7</ecNumber>
    </submittedName>
</protein>
<dbReference type="PANTHER" id="PTHR11358:SF26">
    <property type="entry name" value="GUANIDINO ACID HYDROLASE, MITOCHONDRIAL"/>
    <property type="match status" value="1"/>
</dbReference>
<dbReference type="Pfam" id="PF00491">
    <property type="entry name" value="Arginase"/>
    <property type="match status" value="1"/>
</dbReference>
<organism evidence="6 7">
    <name type="scientific">Pseudodesulfovibrio hydrargyri</name>
    <dbReference type="NCBI Taxonomy" id="2125990"/>
    <lineage>
        <taxon>Bacteria</taxon>
        <taxon>Pseudomonadati</taxon>
        <taxon>Thermodesulfobacteriota</taxon>
        <taxon>Desulfovibrionia</taxon>
        <taxon>Desulfovibrionales</taxon>
        <taxon>Desulfovibrionaceae</taxon>
    </lineage>
</organism>
<name>A0A1J5N6T9_9BACT</name>
<dbReference type="GO" id="GO:0008783">
    <property type="term" value="F:agmatinase activity"/>
    <property type="evidence" value="ECO:0007669"/>
    <property type="project" value="TreeGrafter"/>
</dbReference>
<feature type="binding site" evidence="4">
    <location>
        <position position="238"/>
    </location>
    <ligand>
        <name>Mn(2+)</name>
        <dbReference type="ChEBI" id="CHEBI:29035"/>
        <label>1</label>
    </ligand>
</feature>
<dbReference type="NCBIfam" id="NF002564">
    <property type="entry name" value="PRK02190.1"/>
    <property type="match status" value="1"/>
</dbReference>
<dbReference type="GO" id="GO:0046872">
    <property type="term" value="F:metal ion binding"/>
    <property type="evidence" value="ECO:0007669"/>
    <property type="project" value="UniProtKB-KW"/>
</dbReference>
<evidence type="ECO:0000256" key="4">
    <source>
        <dbReference type="PIRSR" id="PIRSR036979-1"/>
    </source>
</evidence>
<dbReference type="GO" id="GO:0033389">
    <property type="term" value="P:putrescine biosynthetic process from arginine, via agmatine"/>
    <property type="evidence" value="ECO:0007669"/>
    <property type="project" value="TreeGrafter"/>
</dbReference>
<dbReference type="NCBIfam" id="TIGR01230">
    <property type="entry name" value="agmatinase"/>
    <property type="match status" value="1"/>
</dbReference>
<evidence type="ECO:0000256" key="5">
    <source>
        <dbReference type="RuleBase" id="RU003684"/>
    </source>
</evidence>
<dbReference type="InterPro" id="IPR006035">
    <property type="entry name" value="Ureohydrolase"/>
</dbReference>
<dbReference type="InterPro" id="IPR020855">
    <property type="entry name" value="Ureohydrolase_Mn_BS"/>
</dbReference>
<dbReference type="PANTHER" id="PTHR11358">
    <property type="entry name" value="ARGINASE/AGMATINASE"/>
    <property type="match status" value="1"/>
</dbReference>
<feature type="binding site" evidence="4">
    <location>
        <position position="151"/>
    </location>
    <ligand>
        <name>Mn(2+)</name>
        <dbReference type="ChEBI" id="CHEBI:29035"/>
        <label>1</label>
    </ligand>
</feature>
<keyword evidence="7" id="KW-1185">Reference proteome</keyword>
<dbReference type="AlphaFoldDB" id="A0A1J5N6T9"/>
<gene>
    <name evidence="6" type="primary">gbh</name>
    <name evidence="6" type="ORF">BerOc1_00934</name>
</gene>
<dbReference type="Gene3D" id="3.40.800.10">
    <property type="entry name" value="Ureohydrolase domain"/>
    <property type="match status" value="1"/>
</dbReference>
<evidence type="ECO:0000313" key="7">
    <source>
        <dbReference type="Proteomes" id="UP000181901"/>
    </source>
</evidence>
<dbReference type="EMBL" id="LKAQ01000004">
    <property type="protein sequence ID" value="OIQ49015.1"/>
    <property type="molecule type" value="Genomic_DNA"/>
</dbReference>
<dbReference type="Proteomes" id="UP000181901">
    <property type="component" value="Unassembled WGS sequence"/>
</dbReference>
<dbReference type="CDD" id="cd11592">
    <property type="entry name" value="Agmatinase_PAH"/>
    <property type="match status" value="1"/>
</dbReference>
<dbReference type="PROSITE" id="PS51409">
    <property type="entry name" value="ARGINASE_2"/>
    <property type="match status" value="1"/>
</dbReference>
<accession>A0A1J5N6T9</accession>
<keyword evidence="4" id="KW-0464">Manganese</keyword>
<comment type="similarity">
    <text evidence="1">Belongs to the arginase family. Agmatinase subfamily.</text>
</comment>
<dbReference type="PRINTS" id="PR00116">
    <property type="entry name" value="ARGINASE"/>
</dbReference>
<dbReference type="InterPro" id="IPR005925">
    <property type="entry name" value="Agmatinase-rel"/>
</dbReference>
<sequence>MKKYHPVDSLQSPRFSGVSTFMRLPHVRTLEDVDFVVVGQPFDTATTFRPGCRFGPRGIREASSILKAYNPVLDVDLFEHLSGVDYGDIDIVPGYLEESHTRITEGMSPIFESGVTPVILGGDHSITLPTLRALRRHHGPVSLLHFDAHSDTSSDYFGKPYNHGTPFYWAMEEGLINPETSIQVGMRGHYYSKDCHDYALNKGMEIITGWELHEIGIPAAIERIRERIKGTKVFLTFDIDFMDAAYAPGTGTPEIGGFTSYEALRLVTESCLGQNMLGMDLVEVLPDLDHAQITALAAAGVIHAFLSVLAKNKTA</sequence>
<feature type="binding site" evidence="4">
    <location>
        <position position="149"/>
    </location>
    <ligand>
        <name>Mn(2+)</name>
        <dbReference type="ChEBI" id="CHEBI:29035"/>
        <label>1</label>
    </ligand>
</feature>
<comment type="caution">
    <text evidence="6">The sequence shown here is derived from an EMBL/GenBank/DDBJ whole genome shotgun (WGS) entry which is preliminary data.</text>
</comment>
<dbReference type="RefSeq" id="WP_071544570.1">
    <property type="nucleotide sequence ID" value="NZ_LKAQ01000004.1"/>
</dbReference>
<dbReference type="InterPro" id="IPR023696">
    <property type="entry name" value="Ureohydrolase_dom_sf"/>
</dbReference>
<keyword evidence="3 5" id="KW-0378">Hydrolase</keyword>
<dbReference type="PIRSF" id="PIRSF036979">
    <property type="entry name" value="Arginase"/>
    <property type="match status" value="1"/>
</dbReference>
<dbReference type="GO" id="GO:0047971">
    <property type="term" value="F:guanidinobutyrase activity"/>
    <property type="evidence" value="ECO:0007669"/>
    <property type="project" value="UniProtKB-EC"/>
</dbReference>
<dbReference type="EC" id="3.5.3.7" evidence="6"/>
<dbReference type="OrthoDB" id="9789727at2"/>